<dbReference type="EC" id="1.1.1.193" evidence="9"/>
<dbReference type="SUPFAM" id="SSF53597">
    <property type="entry name" value="Dihydrofolate reductase-like"/>
    <property type="match status" value="1"/>
</dbReference>
<evidence type="ECO:0000256" key="5">
    <source>
        <dbReference type="ARBA" id="ARBA00007417"/>
    </source>
</evidence>
<comment type="pathway">
    <text evidence="3 9">Cofactor biosynthesis; riboflavin biosynthesis; 5-amino-6-(D-ribitylamino)uracil from GTP: step 3/4.</text>
</comment>
<dbReference type="InterPro" id="IPR002125">
    <property type="entry name" value="CMP_dCMP_dom"/>
</dbReference>
<dbReference type="CDD" id="cd01284">
    <property type="entry name" value="Riboflavin_deaminase-reductase"/>
    <property type="match status" value="1"/>
</dbReference>
<comment type="catalytic activity">
    <reaction evidence="9">
        <text>5-amino-6-(5-phospho-D-ribitylamino)uracil + NADP(+) = 5-amino-6-(5-phospho-D-ribosylamino)uracil + NADPH + H(+)</text>
        <dbReference type="Rhea" id="RHEA:17845"/>
        <dbReference type="ChEBI" id="CHEBI:15378"/>
        <dbReference type="ChEBI" id="CHEBI:57783"/>
        <dbReference type="ChEBI" id="CHEBI:58349"/>
        <dbReference type="ChEBI" id="CHEBI:58421"/>
        <dbReference type="ChEBI" id="CHEBI:58453"/>
        <dbReference type="EC" id="1.1.1.193"/>
    </reaction>
</comment>
<dbReference type="InterPro" id="IPR016193">
    <property type="entry name" value="Cytidine_deaminase-like"/>
</dbReference>
<comment type="similarity">
    <text evidence="5 9">In the C-terminal section; belongs to the HTP reductase family.</text>
</comment>
<comment type="catalytic activity">
    <reaction evidence="9">
        <text>2,5-diamino-6-hydroxy-4-(5-phosphoribosylamino)-pyrimidine + H2O + H(+) = 5-amino-6-(5-phospho-D-ribosylamino)uracil + NH4(+)</text>
        <dbReference type="Rhea" id="RHEA:21868"/>
        <dbReference type="ChEBI" id="CHEBI:15377"/>
        <dbReference type="ChEBI" id="CHEBI:15378"/>
        <dbReference type="ChEBI" id="CHEBI:28938"/>
        <dbReference type="ChEBI" id="CHEBI:58453"/>
        <dbReference type="ChEBI" id="CHEBI:58614"/>
        <dbReference type="EC" id="3.5.4.26"/>
    </reaction>
</comment>
<evidence type="ECO:0000256" key="4">
    <source>
        <dbReference type="ARBA" id="ARBA00005259"/>
    </source>
</evidence>
<comment type="similarity">
    <text evidence="4 9">In the N-terminal section; belongs to the cytidine and deoxycytidylate deaminase family.</text>
</comment>
<dbReference type="Proteomes" id="UP001595907">
    <property type="component" value="Unassembled WGS sequence"/>
</dbReference>
<keyword evidence="8" id="KW-0511">Multifunctional enzyme</keyword>
<keyword evidence="7 9" id="KW-0560">Oxidoreductase</keyword>
<comment type="caution">
    <text evidence="11">The sequence shown here is derived from an EMBL/GenBank/DDBJ whole genome shotgun (WGS) entry which is preliminary data.</text>
</comment>
<accession>A0ABV8QV82</accession>
<evidence type="ECO:0000256" key="8">
    <source>
        <dbReference type="ARBA" id="ARBA00023268"/>
    </source>
</evidence>
<reference evidence="12" key="1">
    <citation type="journal article" date="2019" name="Int. J. Syst. Evol. Microbiol.">
        <title>The Global Catalogue of Microorganisms (GCM) 10K type strain sequencing project: providing services to taxonomists for standard genome sequencing and annotation.</title>
        <authorList>
            <consortium name="The Broad Institute Genomics Platform"/>
            <consortium name="The Broad Institute Genome Sequencing Center for Infectious Disease"/>
            <person name="Wu L."/>
            <person name="Ma J."/>
        </authorList>
    </citation>
    <scope>NUCLEOTIDE SEQUENCE [LARGE SCALE GENOMIC DNA]</scope>
    <source>
        <strain evidence="12">CECT 8289</strain>
    </source>
</reference>
<comment type="function">
    <text evidence="1 9">Converts 2,5-diamino-6-(ribosylamino)-4(3h)-pyrimidinone 5'-phosphate into 5-amino-6-(ribosylamino)-2,4(1h,3h)-pyrimidinedione 5'-phosphate.</text>
</comment>
<dbReference type="InterPro" id="IPR050765">
    <property type="entry name" value="Riboflavin_Biosynth_HTPR"/>
</dbReference>
<keyword evidence="9" id="KW-0862">Zinc</keyword>
<keyword evidence="6 9" id="KW-0521">NADP</keyword>
<dbReference type="Pfam" id="PF01872">
    <property type="entry name" value="RibD_C"/>
    <property type="match status" value="1"/>
</dbReference>
<dbReference type="PIRSF" id="PIRSF006769">
    <property type="entry name" value="RibD"/>
    <property type="match status" value="1"/>
</dbReference>
<evidence type="ECO:0000313" key="12">
    <source>
        <dbReference type="Proteomes" id="UP001595907"/>
    </source>
</evidence>
<name>A0ABV8QV82_9BACT</name>
<evidence type="ECO:0000259" key="10">
    <source>
        <dbReference type="PROSITE" id="PS51747"/>
    </source>
</evidence>
<keyword evidence="12" id="KW-1185">Reference proteome</keyword>
<proteinExistence type="inferred from homology"/>
<evidence type="ECO:0000256" key="2">
    <source>
        <dbReference type="ARBA" id="ARBA00004882"/>
    </source>
</evidence>
<keyword evidence="9" id="KW-0686">Riboflavin biosynthesis</keyword>
<dbReference type="SUPFAM" id="SSF53927">
    <property type="entry name" value="Cytidine deaminase-like"/>
    <property type="match status" value="1"/>
</dbReference>
<dbReference type="PROSITE" id="PS51747">
    <property type="entry name" value="CYT_DCMP_DEAMINASES_2"/>
    <property type="match status" value="1"/>
</dbReference>
<dbReference type="InterPro" id="IPR004794">
    <property type="entry name" value="Eubact_RibD"/>
</dbReference>
<dbReference type="Pfam" id="PF00383">
    <property type="entry name" value="dCMP_cyt_deam_1"/>
    <property type="match status" value="1"/>
</dbReference>
<feature type="domain" description="CMP/dCMP-type deaminase" evidence="10">
    <location>
        <begin position="1"/>
        <end position="113"/>
    </location>
</feature>
<dbReference type="PANTHER" id="PTHR38011:SF7">
    <property type="entry name" value="2,5-DIAMINO-6-RIBOSYLAMINO-4(3H)-PYRIMIDINONE 5'-PHOSPHATE REDUCTASE"/>
    <property type="match status" value="1"/>
</dbReference>
<keyword evidence="9 11" id="KW-0378">Hydrolase</keyword>
<dbReference type="NCBIfam" id="TIGR00326">
    <property type="entry name" value="eubact_ribD"/>
    <property type="match status" value="1"/>
</dbReference>
<comment type="cofactor">
    <cofactor evidence="9">
        <name>Zn(2+)</name>
        <dbReference type="ChEBI" id="CHEBI:29105"/>
    </cofactor>
    <text evidence="9">Binds 1 zinc ion.</text>
</comment>
<keyword evidence="9" id="KW-0479">Metal-binding</keyword>
<dbReference type="InterPro" id="IPR024072">
    <property type="entry name" value="DHFR-like_dom_sf"/>
</dbReference>
<dbReference type="RefSeq" id="WP_379710747.1">
    <property type="nucleotide sequence ID" value="NZ_JBHSCZ010000004.1"/>
</dbReference>
<evidence type="ECO:0000256" key="1">
    <source>
        <dbReference type="ARBA" id="ARBA00002151"/>
    </source>
</evidence>
<evidence type="ECO:0000256" key="6">
    <source>
        <dbReference type="ARBA" id="ARBA00022857"/>
    </source>
</evidence>
<dbReference type="InterPro" id="IPR002734">
    <property type="entry name" value="RibDG_C"/>
</dbReference>
<comment type="pathway">
    <text evidence="2 9">Cofactor biosynthesis; riboflavin biosynthesis; 5-amino-6-(D-ribitylamino)uracil from GTP: step 2/4.</text>
</comment>
<evidence type="ECO:0000256" key="9">
    <source>
        <dbReference type="PIRNR" id="PIRNR006769"/>
    </source>
</evidence>
<evidence type="ECO:0000256" key="7">
    <source>
        <dbReference type="ARBA" id="ARBA00023002"/>
    </source>
</evidence>
<dbReference type="EMBL" id="JBHSCZ010000004">
    <property type="protein sequence ID" value="MFC4263756.1"/>
    <property type="molecule type" value="Genomic_DNA"/>
</dbReference>
<dbReference type="Gene3D" id="3.40.140.10">
    <property type="entry name" value="Cytidine Deaminase, domain 2"/>
    <property type="match status" value="1"/>
</dbReference>
<dbReference type="GO" id="GO:0008703">
    <property type="term" value="F:5-amino-6-(5-phosphoribosylamino)uracil reductase activity"/>
    <property type="evidence" value="ECO:0007669"/>
    <property type="project" value="UniProtKB-EC"/>
</dbReference>
<dbReference type="PANTHER" id="PTHR38011">
    <property type="entry name" value="DIHYDROFOLATE REDUCTASE FAMILY PROTEIN (AFU_ORTHOLOGUE AFUA_8G06820)"/>
    <property type="match status" value="1"/>
</dbReference>
<gene>
    <name evidence="11" type="primary">ribD</name>
    <name evidence="11" type="ORF">ACFOWM_12745</name>
</gene>
<evidence type="ECO:0000256" key="3">
    <source>
        <dbReference type="ARBA" id="ARBA00004910"/>
    </source>
</evidence>
<protein>
    <recommendedName>
        <fullName evidence="9">Riboflavin biosynthesis protein RibD</fullName>
    </recommendedName>
    <domain>
        <recommendedName>
            <fullName evidence="9">Diaminohydroxyphosphoribosylaminopyrimidine deaminase</fullName>
            <shortName evidence="9">DRAP deaminase</shortName>
            <ecNumber evidence="9">3.5.4.26</ecNumber>
        </recommendedName>
        <alternativeName>
            <fullName evidence="9">Riboflavin-specific deaminase</fullName>
        </alternativeName>
    </domain>
    <domain>
        <recommendedName>
            <fullName evidence="9">5-amino-6-(5-phosphoribosylamino)uracil reductase</fullName>
            <ecNumber evidence="9">1.1.1.193</ecNumber>
        </recommendedName>
        <alternativeName>
            <fullName evidence="9">HTP reductase</fullName>
        </alternativeName>
    </domain>
</protein>
<dbReference type="Gene3D" id="3.40.430.10">
    <property type="entry name" value="Dihydrofolate Reductase, subunit A"/>
    <property type="match status" value="1"/>
</dbReference>
<evidence type="ECO:0000313" key="11">
    <source>
        <dbReference type="EMBL" id="MFC4263756.1"/>
    </source>
</evidence>
<sequence>MQRCIQLALKGAGYVAPNPMVGAVLVYNDTIIGEGYHQQFGQAHAEVNCINAVPEQLQHLISSSILYVSLEPCAHYGKTPPCVDLILQRQIKKVVVGCTDSFEKVNGAGIQKLQAAGVAVVVGVLESACVTLNKRFFTFHQKKRPFVLLKWAQSNDGFIAGDGGIPIHISNEYSNRLVHQLRATEAAILVGSTTVINDNPQLNTRKWIGKHPTRLIIDPQLKIGNDAHIYDGTTPTIIFNKIKNDYQLNVQWVKVDADQNYMDSVFTFCYQQQLNSIIIEGGSKTLQSFIDAGMWDEAIVITNTHLQIHRGITSPILKNHQLVNIQTIQTDNICYYSNLNNELL</sequence>
<organism evidence="11 12">
    <name type="scientific">Ferruginibacter yonginensis</name>
    <dbReference type="NCBI Taxonomy" id="1310416"/>
    <lineage>
        <taxon>Bacteria</taxon>
        <taxon>Pseudomonadati</taxon>
        <taxon>Bacteroidota</taxon>
        <taxon>Chitinophagia</taxon>
        <taxon>Chitinophagales</taxon>
        <taxon>Chitinophagaceae</taxon>
        <taxon>Ferruginibacter</taxon>
    </lineage>
</organism>
<dbReference type="GO" id="GO:0008835">
    <property type="term" value="F:diaminohydroxyphosphoribosylaminopyrimidine deaminase activity"/>
    <property type="evidence" value="ECO:0007669"/>
    <property type="project" value="UniProtKB-EC"/>
</dbReference>
<dbReference type="EC" id="3.5.4.26" evidence="9"/>